<evidence type="ECO:0000313" key="3">
    <source>
        <dbReference type="EMBL" id="TWT52248.1"/>
    </source>
</evidence>
<name>A0A5C5WNN7_9PLAN</name>
<feature type="transmembrane region" description="Helical" evidence="2">
    <location>
        <begin position="208"/>
        <end position="228"/>
    </location>
</feature>
<comment type="caution">
    <text evidence="3">The sequence shown here is derived from an EMBL/GenBank/DDBJ whole genome shotgun (WGS) entry which is preliminary data.</text>
</comment>
<dbReference type="AlphaFoldDB" id="A0A5C5WNN7"/>
<protein>
    <submittedName>
        <fullName evidence="3">Uncharacterized protein</fullName>
    </submittedName>
</protein>
<sequence precursor="true">MNIDDPNTPVEQKVFLSNTAQFQRWFPWLRIFRSARFAVDYQILFTALIAVLFWSIGLSATHRIFSSPAREEISETASQIDEEIEQVSEEMSLDQQIDSEETQTASESSLVSTRQFLNGLFTSGDELHAIGEMRTDSKFVSPLFPVTTVTGSSLRFLRHASLRGFVELVLGLAICAFFGGAISRMAAREFTANRRWVVRDAKFATGQFPMAICAPMIPALGLLFFWGIGWFSGLLGRIPYIGEWGIALAWLPLIVAGLLTAVILLGLLVGWPLMFVSSSIERNDSFDAFSRTFSYLWNRPWYAVFLIFSGMAIGWVSLAVVYWVTEFTLLMTLRSVGTGLGFDSALTGWESLTELSQLSLSENADAPSQHLLRFCSGIVAMIPVAYAFSFFWCCATIIYFLLRRYEDGTPLDVIDLSDSPHPRHTDLPLVGVPAAEKRESEIQAAKTSTSDSETPSNESVPADSNEETEE</sequence>
<keyword evidence="2" id="KW-1133">Transmembrane helix</keyword>
<feature type="transmembrane region" description="Helical" evidence="2">
    <location>
        <begin position="248"/>
        <end position="273"/>
    </location>
</feature>
<feature type="transmembrane region" description="Helical" evidence="2">
    <location>
        <begin position="169"/>
        <end position="187"/>
    </location>
</feature>
<feature type="compositionally biased region" description="Polar residues" evidence="1">
    <location>
        <begin position="445"/>
        <end position="459"/>
    </location>
</feature>
<accession>A0A5C5WNN7</accession>
<keyword evidence="4" id="KW-1185">Reference proteome</keyword>
<organism evidence="3 4">
    <name type="scientific">Thalassoglobus neptunius</name>
    <dbReference type="NCBI Taxonomy" id="1938619"/>
    <lineage>
        <taxon>Bacteria</taxon>
        <taxon>Pseudomonadati</taxon>
        <taxon>Planctomycetota</taxon>
        <taxon>Planctomycetia</taxon>
        <taxon>Planctomycetales</taxon>
        <taxon>Planctomycetaceae</taxon>
        <taxon>Thalassoglobus</taxon>
    </lineage>
</organism>
<dbReference type="Proteomes" id="UP000317243">
    <property type="component" value="Unassembled WGS sequence"/>
</dbReference>
<keyword evidence="2" id="KW-0812">Transmembrane</keyword>
<evidence type="ECO:0000256" key="2">
    <source>
        <dbReference type="SAM" id="Phobius"/>
    </source>
</evidence>
<feature type="transmembrane region" description="Helical" evidence="2">
    <location>
        <begin position="301"/>
        <end position="324"/>
    </location>
</feature>
<reference evidence="3 4" key="1">
    <citation type="submission" date="2019-02" db="EMBL/GenBank/DDBJ databases">
        <title>Deep-cultivation of Planctomycetes and their phenomic and genomic characterization uncovers novel biology.</title>
        <authorList>
            <person name="Wiegand S."/>
            <person name="Jogler M."/>
            <person name="Boedeker C."/>
            <person name="Pinto D."/>
            <person name="Vollmers J."/>
            <person name="Rivas-Marin E."/>
            <person name="Kohn T."/>
            <person name="Peeters S.H."/>
            <person name="Heuer A."/>
            <person name="Rast P."/>
            <person name="Oberbeckmann S."/>
            <person name="Bunk B."/>
            <person name="Jeske O."/>
            <person name="Meyerdierks A."/>
            <person name="Storesund J.E."/>
            <person name="Kallscheuer N."/>
            <person name="Luecker S."/>
            <person name="Lage O.M."/>
            <person name="Pohl T."/>
            <person name="Merkel B.J."/>
            <person name="Hornburger P."/>
            <person name="Mueller R.-W."/>
            <person name="Bruemmer F."/>
            <person name="Labrenz M."/>
            <person name="Spormann A.M."/>
            <person name="Op Den Camp H."/>
            <person name="Overmann J."/>
            <person name="Amann R."/>
            <person name="Jetten M.S.M."/>
            <person name="Mascher T."/>
            <person name="Medema M.H."/>
            <person name="Devos D.P."/>
            <person name="Kaster A.-K."/>
            <person name="Ovreas L."/>
            <person name="Rohde M."/>
            <person name="Galperin M.Y."/>
            <person name="Jogler C."/>
        </authorList>
    </citation>
    <scope>NUCLEOTIDE SEQUENCE [LARGE SCALE GENOMIC DNA]</scope>
    <source>
        <strain evidence="3 4">KOR42</strain>
    </source>
</reference>
<dbReference type="OrthoDB" id="260428at2"/>
<keyword evidence="2" id="KW-0472">Membrane</keyword>
<feature type="region of interest" description="Disordered" evidence="1">
    <location>
        <begin position="437"/>
        <end position="470"/>
    </location>
</feature>
<feature type="transmembrane region" description="Helical" evidence="2">
    <location>
        <begin position="378"/>
        <end position="402"/>
    </location>
</feature>
<proteinExistence type="predicted"/>
<evidence type="ECO:0000256" key="1">
    <source>
        <dbReference type="SAM" id="MobiDB-lite"/>
    </source>
</evidence>
<feature type="transmembrane region" description="Helical" evidence="2">
    <location>
        <begin position="41"/>
        <end position="60"/>
    </location>
</feature>
<dbReference type="RefSeq" id="WP_146510603.1">
    <property type="nucleotide sequence ID" value="NZ_SIHI01000007.1"/>
</dbReference>
<gene>
    <name evidence="3" type="ORF">KOR42_31160</name>
</gene>
<evidence type="ECO:0000313" key="4">
    <source>
        <dbReference type="Proteomes" id="UP000317243"/>
    </source>
</evidence>
<dbReference type="EMBL" id="SIHI01000007">
    <property type="protein sequence ID" value="TWT52248.1"/>
    <property type="molecule type" value="Genomic_DNA"/>
</dbReference>